<comment type="similarity">
    <text evidence="2">Belongs to the CFAP157 family.</text>
</comment>
<dbReference type="Proteomes" id="UP000694843">
    <property type="component" value="Unplaced"/>
</dbReference>
<evidence type="ECO:0000256" key="8">
    <source>
        <dbReference type="SAM" id="MobiDB-lite"/>
    </source>
</evidence>
<keyword evidence="9" id="KW-1185">Reference proteome</keyword>
<evidence type="ECO:0000256" key="4">
    <source>
        <dbReference type="ARBA" id="ARBA00023054"/>
    </source>
</evidence>
<dbReference type="KEGG" id="hazt:108669800"/>
<gene>
    <name evidence="10" type="primary">LOC108669800</name>
</gene>
<dbReference type="OrthoDB" id="166611at2759"/>
<feature type="coiled-coil region" evidence="7">
    <location>
        <begin position="102"/>
        <end position="182"/>
    </location>
</feature>
<evidence type="ECO:0000256" key="6">
    <source>
        <dbReference type="ARBA" id="ARBA00023273"/>
    </source>
</evidence>
<feature type="coiled-coil region" evidence="7">
    <location>
        <begin position="224"/>
        <end position="258"/>
    </location>
</feature>
<evidence type="ECO:0000256" key="7">
    <source>
        <dbReference type="SAM" id="Coils"/>
    </source>
</evidence>
<keyword evidence="5" id="KW-0969">Cilium</keyword>
<dbReference type="RefSeq" id="XP_047738619.1">
    <property type="nucleotide sequence ID" value="XM_047882663.1"/>
</dbReference>
<dbReference type="GO" id="GO:0036064">
    <property type="term" value="C:ciliary basal body"/>
    <property type="evidence" value="ECO:0007669"/>
    <property type="project" value="TreeGrafter"/>
</dbReference>
<proteinExistence type="inferred from homology"/>
<dbReference type="OMA" id="NEAMSQE"/>
<organism evidence="9 10">
    <name type="scientific">Hyalella azteca</name>
    <name type="common">Amphipod</name>
    <dbReference type="NCBI Taxonomy" id="294128"/>
    <lineage>
        <taxon>Eukaryota</taxon>
        <taxon>Metazoa</taxon>
        <taxon>Ecdysozoa</taxon>
        <taxon>Arthropoda</taxon>
        <taxon>Crustacea</taxon>
        <taxon>Multicrustacea</taxon>
        <taxon>Malacostraca</taxon>
        <taxon>Eumalacostraca</taxon>
        <taxon>Peracarida</taxon>
        <taxon>Amphipoda</taxon>
        <taxon>Senticaudata</taxon>
        <taxon>Talitrida</taxon>
        <taxon>Talitroidea</taxon>
        <taxon>Hyalellidae</taxon>
        <taxon>Hyalella</taxon>
    </lineage>
</organism>
<dbReference type="PANTHER" id="PTHR31954">
    <property type="entry name" value="CILIA- AND FLAGELLA-ASSOCIATED PROTEIN 157"/>
    <property type="match status" value="1"/>
</dbReference>
<accession>A0A979FNI2</accession>
<evidence type="ECO:0000313" key="9">
    <source>
        <dbReference type="Proteomes" id="UP000694843"/>
    </source>
</evidence>
<evidence type="ECO:0000256" key="1">
    <source>
        <dbReference type="ARBA" id="ARBA00004138"/>
    </source>
</evidence>
<keyword evidence="6" id="KW-0966">Cell projection</keyword>
<comment type="subcellular location">
    <subcellularLocation>
        <location evidence="1">Cell projection</location>
        <location evidence="1">Cilium</location>
    </subcellularLocation>
</comment>
<dbReference type="PANTHER" id="PTHR31954:SF1">
    <property type="entry name" value="CILIA- AND FLAGELLA-ASSOCIATED PROTEIN 157"/>
    <property type="match status" value="1"/>
</dbReference>
<evidence type="ECO:0000256" key="5">
    <source>
        <dbReference type="ARBA" id="ARBA00023069"/>
    </source>
</evidence>
<protein>
    <recommendedName>
        <fullName evidence="3">Cilia- and flagella-associated protein 157</fullName>
    </recommendedName>
</protein>
<name>A0A979FNI2_HYAAZ</name>
<dbReference type="InterPro" id="IPR038844">
    <property type="entry name" value="CFAP157"/>
</dbReference>
<dbReference type="GeneID" id="108669800"/>
<evidence type="ECO:0000256" key="2">
    <source>
        <dbReference type="ARBA" id="ARBA00010841"/>
    </source>
</evidence>
<feature type="compositionally biased region" description="Basic and acidic residues" evidence="8">
    <location>
        <begin position="10"/>
        <end position="20"/>
    </location>
</feature>
<dbReference type="GO" id="GO:0008017">
    <property type="term" value="F:microtubule binding"/>
    <property type="evidence" value="ECO:0007669"/>
    <property type="project" value="TreeGrafter"/>
</dbReference>
<feature type="region of interest" description="Disordered" evidence="8">
    <location>
        <begin position="1"/>
        <end position="25"/>
    </location>
</feature>
<reference evidence="10" key="1">
    <citation type="submission" date="2025-08" db="UniProtKB">
        <authorList>
            <consortium name="RefSeq"/>
        </authorList>
    </citation>
    <scope>IDENTIFICATION</scope>
    <source>
        <tissue evidence="10">Whole organism</tissue>
    </source>
</reference>
<evidence type="ECO:0000256" key="3">
    <source>
        <dbReference type="ARBA" id="ARBA00014087"/>
    </source>
</evidence>
<dbReference type="AlphaFoldDB" id="A0A979FNI2"/>
<feature type="coiled-coil region" evidence="7">
    <location>
        <begin position="304"/>
        <end position="331"/>
    </location>
</feature>
<keyword evidence="4 7" id="KW-0175">Coiled coil</keyword>
<sequence>MPPKKKAGAKKKEKDKKKEEAETEELTELDKHYYLSQIEAQASQLAALSARCRLLEEAEAQARLRHDQLLQDKVDVTSLLRNRLKARGGEAEELQSRLRALLMKGDEERQLYEERLKEQQKTAHEEQLNLKDRLIALSRQLESLEEFRLSKDQLESQLEELKSSLQLESQQHQEQISKLERSSIQESEALKSEVELRVTNLASKFRRAAAAEMHSTTRRALHHNQALTSVLETLRARLLHLREENHSLKDQLQSAKVKEKIQKNLAEELAMRSQKRGLLLRCVTERAEQHITQHEEDIRHLSDVEQLRKDLRLQQAQLDATTELISQLKEKALERDVALELTAVRLQEEDVLKKSLLRTVRMVLSLLKTSAFENNKSGDYGTSFSSLIRQIVDLLTAAEEAATGGDVTTSGGGSDAIANYEQSDVLMHYQGGDLGLLPRSGRNRK</sequence>
<evidence type="ECO:0000313" key="10">
    <source>
        <dbReference type="RefSeq" id="XP_047738619.1"/>
    </source>
</evidence>